<evidence type="ECO:0000256" key="2">
    <source>
        <dbReference type="SAM" id="Phobius"/>
    </source>
</evidence>
<evidence type="ECO:0000313" key="5">
    <source>
        <dbReference type="Proteomes" id="UP000500857"/>
    </source>
</evidence>
<evidence type="ECO:0000259" key="3">
    <source>
        <dbReference type="PROSITE" id="PS50125"/>
    </source>
</evidence>
<comment type="similarity">
    <text evidence="1">Belongs to the adenylyl cyclase class-3 family.</text>
</comment>
<dbReference type="SMART" id="SM01080">
    <property type="entry name" value="CHASE2"/>
    <property type="match status" value="1"/>
</dbReference>
<evidence type="ECO:0000256" key="1">
    <source>
        <dbReference type="ARBA" id="ARBA00005381"/>
    </source>
</evidence>
<dbReference type="GO" id="GO:0004016">
    <property type="term" value="F:adenylate cyclase activity"/>
    <property type="evidence" value="ECO:0007669"/>
    <property type="project" value="UniProtKB-ARBA"/>
</dbReference>
<dbReference type="GO" id="GO:0035556">
    <property type="term" value="P:intracellular signal transduction"/>
    <property type="evidence" value="ECO:0007669"/>
    <property type="project" value="InterPro"/>
</dbReference>
<proteinExistence type="inferred from homology"/>
<dbReference type="PROSITE" id="PS50125">
    <property type="entry name" value="GUANYLATE_CYCLASE_2"/>
    <property type="match status" value="1"/>
</dbReference>
<dbReference type="EMBL" id="CP051167">
    <property type="protein sequence ID" value="QIZ73907.1"/>
    <property type="molecule type" value="Genomic_DNA"/>
</dbReference>
<dbReference type="GO" id="GO:0009190">
    <property type="term" value="P:cyclic nucleotide biosynthetic process"/>
    <property type="evidence" value="ECO:0007669"/>
    <property type="project" value="InterPro"/>
</dbReference>
<feature type="transmembrane region" description="Helical" evidence="2">
    <location>
        <begin position="305"/>
        <end position="328"/>
    </location>
</feature>
<reference evidence="4 5" key="1">
    <citation type="submission" date="2020-04" db="EMBL/GenBank/DDBJ databases">
        <authorList>
            <person name="Basu S."/>
            <person name="Maruthanayagam V."/>
            <person name="Chakraborty S."/>
            <person name="Pramanik A."/>
            <person name="Mukherjee J."/>
            <person name="Brink B."/>
        </authorList>
    </citation>
    <scope>NUCLEOTIDE SEQUENCE [LARGE SCALE GENOMIC DNA]</scope>
    <source>
        <strain evidence="4 5">AP17</strain>
    </source>
</reference>
<dbReference type="Gene3D" id="3.30.70.1230">
    <property type="entry name" value="Nucleotide cyclase"/>
    <property type="match status" value="1"/>
</dbReference>
<dbReference type="Pfam" id="PF05226">
    <property type="entry name" value="CHASE2"/>
    <property type="match status" value="1"/>
</dbReference>
<feature type="transmembrane region" description="Helical" evidence="2">
    <location>
        <begin position="335"/>
        <end position="362"/>
    </location>
</feature>
<dbReference type="PANTHER" id="PTHR43081">
    <property type="entry name" value="ADENYLATE CYCLASE, TERMINAL-DIFFERENTIATION SPECIFIC-RELATED"/>
    <property type="match status" value="1"/>
</dbReference>
<keyword evidence="2" id="KW-1133">Transmembrane helix</keyword>
<dbReference type="PANTHER" id="PTHR43081:SF1">
    <property type="entry name" value="ADENYLATE CYCLASE, TERMINAL-DIFFERENTIATION SPECIFIC"/>
    <property type="match status" value="1"/>
</dbReference>
<keyword evidence="2" id="KW-0472">Membrane</keyword>
<accession>A0A6H1U6B4</accession>
<dbReference type="InterPro" id="IPR001054">
    <property type="entry name" value="A/G_cyclase"/>
</dbReference>
<organism evidence="4 5">
    <name type="scientific">Oxynema aestuarii AP17</name>
    <dbReference type="NCBI Taxonomy" id="2064643"/>
    <lineage>
        <taxon>Bacteria</taxon>
        <taxon>Bacillati</taxon>
        <taxon>Cyanobacteriota</taxon>
        <taxon>Cyanophyceae</taxon>
        <taxon>Oscillatoriophycideae</taxon>
        <taxon>Oscillatoriales</taxon>
        <taxon>Oscillatoriaceae</taxon>
        <taxon>Oxynema</taxon>
        <taxon>Oxynema aestuarii</taxon>
    </lineage>
</organism>
<dbReference type="Proteomes" id="UP000500857">
    <property type="component" value="Chromosome"/>
</dbReference>
<protein>
    <submittedName>
        <fullName evidence="4">Adenylate/guanylate cyclase domain-containing protein</fullName>
    </submittedName>
</protein>
<dbReference type="InterPro" id="IPR029787">
    <property type="entry name" value="Nucleotide_cyclase"/>
</dbReference>
<dbReference type="InterPro" id="IPR050697">
    <property type="entry name" value="Adenylyl/Guanylyl_Cyclase_3/4"/>
</dbReference>
<feature type="transmembrane region" description="Helical" evidence="2">
    <location>
        <begin position="368"/>
        <end position="384"/>
    </location>
</feature>
<dbReference type="SMART" id="SM00044">
    <property type="entry name" value="CYCc"/>
    <property type="match status" value="1"/>
</dbReference>
<dbReference type="AlphaFoldDB" id="A0A6H1U6B4"/>
<dbReference type="CDD" id="cd07302">
    <property type="entry name" value="CHD"/>
    <property type="match status" value="1"/>
</dbReference>
<dbReference type="KEGG" id="oxy:HCG48_23370"/>
<evidence type="ECO:0000313" key="4">
    <source>
        <dbReference type="EMBL" id="QIZ73907.1"/>
    </source>
</evidence>
<gene>
    <name evidence="4" type="ORF">HCG48_23370</name>
</gene>
<keyword evidence="5" id="KW-1185">Reference proteome</keyword>
<keyword evidence="2" id="KW-0812">Transmembrane</keyword>
<sequence>MSKQLPDLTPIGVVAIAALCTTSLLVGVRSLGALQRWELLVFDWMIRLRPDDPPDPRLLVVGITEDDLSRFGWPLSDRTLAQALNQLQQHDPAAIGLDLYRNLSQPPGYEELVAELNAPNLIGIENDNVDPPPTLPEARIGFNDLVSDPDGPIRRNLMTFEIEGKTRYSFSLRLALHYLQLKGLAPEVSPTGAIVWGKAVFEPLTSTSGGYATIDAKGYQILLNYRAEDRAVETVTLSQVLDRQVPPEWIEDKIIAIGTIAPSIGDVHYTPYSSTSSHPFMAGVVIHAQMLSQLLSAVIDGRPLFWFWSEGVEIAWILAWTVGGAAIAWWCRHPLLLVAVSAGGIGVLVLTTWGIFLAAGWIPFVTPVLGWAIAGSGVVAYRAYQSGRQQQIVMKLLGQSTSPEVADALWSSRDHLLKNGKLPGQKLVATMLFTDLKDFSTISEQMPPEALLEWLNEYLEMLTEVVQEHHGIINKFTGDGIMAAFGVPIARQQPEEIAEDAYNAVSCGLTMSDRLQILNREWQQRGLPVIQMRVGIYTGPIVAGSLGGKERLEYGMIGDSVNIASRLESCEKDRQSSICRVLIARETLTLIREQFVVEHWGPLALKGKHQMVDVYRVLARQQKTGEVPVEPPVDFPQPKR</sequence>
<dbReference type="InterPro" id="IPR007890">
    <property type="entry name" value="CHASE2"/>
</dbReference>
<feature type="domain" description="Guanylate cyclase" evidence="3">
    <location>
        <begin position="430"/>
        <end position="568"/>
    </location>
</feature>
<name>A0A6H1U6B4_9CYAN</name>
<dbReference type="Pfam" id="PF00211">
    <property type="entry name" value="Guanylate_cyc"/>
    <property type="match status" value="1"/>
</dbReference>
<dbReference type="SUPFAM" id="SSF55073">
    <property type="entry name" value="Nucleotide cyclase"/>
    <property type="match status" value="1"/>
</dbReference>